<dbReference type="PANTHER" id="PTHR35004:SF8">
    <property type="entry name" value="TRANSPOSASE RV3428C-RELATED"/>
    <property type="match status" value="1"/>
</dbReference>
<accession>A0ABT9PH54</accession>
<evidence type="ECO:0000313" key="7">
    <source>
        <dbReference type="EMBL" id="MDP9832670.1"/>
    </source>
</evidence>
<dbReference type="SUPFAM" id="SSF53098">
    <property type="entry name" value="Ribonuclease H-like"/>
    <property type="match status" value="1"/>
</dbReference>
<comment type="caution">
    <text evidence="6">The sequence shown here is derived from an EMBL/GenBank/DDBJ whole genome shotgun (WGS) entry which is preliminary data.</text>
</comment>
<feature type="region of interest" description="Disordered" evidence="2">
    <location>
        <begin position="494"/>
        <end position="544"/>
    </location>
</feature>
<dbReference type="NCBIfam" id="NF033546">
    <property type="entry name" value="transpos_IS21"/>
    <property type="match status" value="1"/>
</dbReference>
<evidence type="ECO:0000313" key="10">
    <source>
        <dbReference type="Proteomes" id="UP001230145"/>
    </source>
</evidence>
<reference evidence="6 10" key="1">
    <citation type="submission" date="2023-07" db="EMBL/GenBank/DDBJ databases">
        <title>Sequencing the genomes of 1000 actinobacteria strains.</title>
        <authorList>
            <person name="Klenk H.-P."/>
        </authorList>
    </citation>
    <scope>NUCLEOTIDE SEQUENCE [LARGE SCALE GENOMIC DNA]</scope>
    <source>
        <strain evidence="6 10">DSM 19515</strain>
    </source>
</reference>
<dbReference type="EMBL" id="JAUSQL010000001">
    <property type="protein sequence ID" value="MDP9831657.1"/>
    <property type="molecule type" value="Genomic_DNA"/>
</dbReference>
<dbReference type="EMBL" id="JAUSQL010000001">
    <property type="protein sequence ID" value="MDP9831588.1"/>
    <property type="molecule type" value="Genomic_DNA"/>
</dbReference>
<evidence type="ECO:0000256" key="1">
    <source>
        <dbReference type="ARBA" id="ARBA00009277"/>
    </source>
</evidence>
<evidence type="ECO:0000256" key="2">
    <source>
        <dbReference type="SAM" id="MobiDB-lite"/>
    </source>
</evidence>
<comment type="similarity">
    <text evidence="1">Belongs to the transposase IS21/IS408/IS1162 family.</text>
</comment>
<evidence type="ECO:0000313" key="8">
    <source>
        <dbReference type="EMBL" id="MDP9832761.1"/>
    </source>
</evidence>
<gene>
    <name evidence="4" type="ORF">J2S45_000267</name>
    <name evidence="5" type="ORF">J2S45_000336</name>
    <name evidence="6" type="ORF">J2S45_000723</name>
    <name evidence="7" type="ORF">J2S45_001349</name>
    <name evidence="8" type="ORF">J2S45_001440</name>
    <name evidence="9" type="ORF">J2S45_001860</name>
</gene>
<dbReference type="Gene3D" id="3.30.420.10">
    <property type="entry name" value="Ribonuclease H-like superfamily/Ribonuclease H"/>
    <property type="match status" value="1"/>
</dbReference>
<sequence>MTDYRLIIKLLLQGLSYRQIQQRCGAAQATIAKARKAIDSHGITSELLESLDDSAITDLIGDGRLVVADDFVGIDFDVVIKARTGRNKTPLRVLWSTYLDQPAPRGLKFYSYERFRQLVAAHVATQGVTALIVHQPGHTMQVDWAGSTMAVVDPITAKRSKIHIFVASLPYSGMVFAHGFIDEKQPSWLEGHRLAFEYFGGVTEVVVPDNASTASNQIAKGERARRVNAKYEEFLEHYNTAALPTNPVRPREKGNVESGVKIVTNWVIRKLADVVFASLDDLNDAVAGQVEAINHRRPFRNQQRSRQDIFEELESDELGNLPATGWVDTVWKKSKVTPDWHITINTVKYSVPYQLVGRSVDVRIRGQILDVFADGQAQARHQVSVQRGAYVTDVEHAPPGMAQARNLWTPSYFVTQASRIGPYTRQAVEALLASKKITAQGFQPARNIIKLGKATENKLILEQACQRLLGDEGHRQRAISYTAVKNMMAVIRHEQSTRPTAPPTRESAPATPSQPAPSSRSQSRGMLGGREQFSLSALMKEGDN</sequence>
<dbReference type="EMBL" id="JAUSQL010000001">
    <property type="protein sequence ID" value="MDP9832761.1"/>
    <property type="molecule type" value="Genomic_DNA"/>
</dbReference>
<dbReference type="PANTHER" id="PTHR35004">
    <property type="entry name" value="TRANSPOSASE RV3428C-RELATED"/>
    <property type="match status" value="1"/>
</dbReference>
<keyword evidence="10" id="KW-1185">Reference proteome</keyword>
<dbReference type="EMBL" id="JAUSQL010000001">
    <property type="protein sequence ID" value="MDP9832044.1"/>
    <property type="molecule type" value="Genomic_DNA"/>
</dbReference>
<name>A0ABT9PH54_9ACTO</name>
<dbReference type="InterPro" id="IPR054353">
    <property type="entry name" value="IstA-like_C"/>
</dbReference>
<dbReference type="Pfam" id="PF22483">
    <property type="entry name" value="Mu-transpos_C_2"/>
    <property type="match status" value="1"/>
</dbReference>
<evidence type="ECO:0000259" key="3">
    <source>
        <dbReference type="PROSITE" id="PS50994"/>
    </source>
</evidence>
<evidence type="ECO:0000313" key="9">
    <source>
        <dbReference type="EMBL" id="MDP9833181.1"/>
    </source>
</evidence>
<protein>
    <submittedName>
        <fullName evidence="6">Transposase</fullName>
    </submittedName>
</protein>
<dbReference type="InterPro" id="IPR036397">
    <property type="entry name" value="RNaseH_sf"/>
</dbReference>
<feature type="domain" description="Integrase catalytic" evidence="3">
    <location>
        <begin position="132"/>
        <end position="314"/>
    </location>
</feature>
<dbReference type="RefSeq" id="WP_307634289.1">
    <property type="nucleotide sequence ID" value="NZ_JAUSQL010000001.1"/>
</dbReference>
<organism evidence="6 10">
    <name type="scientific">Trueperella abortisuis</name>
    <dbReference type="NCBI Taxonomy" id="445930"/>
    <lineage>
        <taxon>Bacteria</taxon>
        <taxon>Bacillati</taxon>
        <taxon>Actinomycetota</taxon>
        <taxon>Actinomycetes</taxon>
        <taxon>Actinomycetales</taxon>
        <taxon>Actinomycetaceae</taxon>
        <taxon>Trueperella</taxon>
    </lineage>
</organism>
<evidence type="ECO:0000313" key="4">
    <source>
        <dbReference type="EMBL" id="MDP9831588.1"/>
    </source>
</evidence>
<dbReference type="EMBL" id="JAUSQL010000001">
    <property type="protein sequence ID" value="MDP9833181.1"/>
    <property type="molecule type" value="Genomic_DNA"/>
</dbReference>
<evidence type="ECO:0000313" key="6">
    <source>
        <dbReference type="EMBL" id="MDP9832044.1"/>
    </source>
</evidence>
<dbReference type="Proteomes" id="UP001230145">
    <property type="component" value="Unassembled WGS sequence"/>
</dbReference>
<dbReference type="InterPro" id="IPR012337">
    <property type="entry name" value="RNaseH-like_sf"/>
</dbReference>
<feature type="compositionally biased region" description="Low complexity" evidence="2">
    <location>
        <begin position="507"/>
        <end position="524"/>
    </location>
</feature>
<dbReference type="InterPro" id="IPR001584">
    <property type="entry name" value="Integrase_cat-core"/>
</dbReference>
<proteinExistence type="inferred from homology"/>
<dbReference type="PROSITE" id="PS50994">
    <property type="entry name" value="INTEGRASE"/>
    <property type="match status" value="1"/>
</dbReference>
<evidence type="ECO:0000313" key="5">
    <source>
        <dbReference type="EMBL" id="MDP9831657.1"/>
    </source>
</evidence>
<dbReference type="EMBL" id="JAUSQL010000001">
    <property type="protein sequence ID" value="MDP9832670.1"/>
    <property type="molecule type" value="Genomic_DNA"/>
</dbReference>